<dbReference type="InterPro" id="IPR048617">
    <property type="entry name" value="MDN1_AAA_lid_4"/>
</dbReference>
<dbReference type="InterPro" id="IPR002035">
    <property type="entry name" value="VWF_A"/>
</dbReference>
<name>A0AAD8DI59_9FUNG</name>
<feature type="compositionally biased region" description="Acidic residues" evidence="10">
    <location>
        <begin position="4650"/>
        <end position="4661"/>
    </location>
</feature>
<feature type="compositionally biased region" description="Acidic residues" evidence="10">
    <location>
        <begin position="4366"/>
        <end position="4375"/>
    </location>
</feature>
<dbReference type="Pfam" id="PF17865">
    <property type="entry name" value="AAA_lid_5"/>
    <property type="match status" value="1"/>
</dbReference>
<dbReference type="GeneID" id="83208746"/>
<dbReference type="Pfam" id="PF07728">
    <property type="entry name" value="AAA_5"/>
    <property type="match status" value="7"/>
</dbReference>
<feature type="compositionally biased region" description="Basic and acidic residues" evidence="10">
    <location>
        <begin position="4416"/>
        <end position="4428"/>
    </location>
</feature>
<feature type="compositionally biased region" description="Basic and acidic residues" evidence="10">
    <location>
        <begin position="4689"/>
        <end position="4701"/>
    </location>
</feature>
<dbReference type="GO" id="GO:0005730">
    <property type="term" value="C:nucleolus"/>
    <property type="evidence" value="ECO:0007669"/>
    <property type="project" value="UniProtKB-SubCell"/>
</dbReference>
<dbReference type="SUPFAM" id="SSF52540">
    <property type="entry name" value="P-loop containing nucleoside triphosphate hydrolases"/>
    <property type="match status" value="6"/>
</dbReference>
<comment type="similarity">
    <text evidence="3 9">Belongs to the midasin family.</text>
</comment>
<dbReference type="InterPro" id="IPR012099">
    <property type="entry name" value="Midasin"/>
</dbReference>
<evidence type="ECO:0000259" key="11">
    <source>
        <dbReference type="PROSITE" id="PS50234"/>
    </source>
</evidence>
<feature type="compositionally biased region" description="Basic and acidic residues" evidence="10">
    <location>
        <begin position="4760"/>
        <end position="4770"/>
    </location>
</feature>
<comment type="caution">
    <text evidence="12">The sequence shown here is derived from an EMBL/GenBank/DDBJ whole genome shotgun (WGS) entry which is preliminary data.</text>
</comment>
<gene>
    <name evidence="12" type="ORF">O0I10_001328</name>
</gene>
<feature type="region of interest" description="Disordered" evidence="10">
    <location>
        <begin position="4365"/>
        <end position="4846"/>
    </location>
</feature>
<dbReference type="Proteomes" id="UP001234581">
    <property type="component" value="Unassembled WGS sequence"/>
</dbReference>
<dbReference type="PANTHER" id="PTHR48103">
    <property type="entry name" value="MIDASIN-RELATED"/>
    <property type="match status" value="1"/>
</dbReference>
<dbReference type="CDD" id="cd00009">
    <property type="entry name" value="AAA"/>
    <property type="match status" value="3"/>
</dbReference>
<dbReference type="InterPro" id="IPR003593">
    <property type="entry name" value="AAA+_ATPase"/>
</dbReference>
<comment type="function">
    <text evidence="9">Nuclear chaperone required for maturation and nuclear export of pre-60S ribosome subunits.</text>
</comment>
<evidence type="ECO:0000256" key="4">
    <source>
        <dbReference type="ARBA" id="ARBA00017143"/>
    </source>
</evidence>
<evidence type="ECO:0000256" key="2">
    <source>
        <dbReference type="ARBA" id="ARBA00004642"/>
    </source>
</evidence>
<feature type="compositionally biased region" description="Basic and acidic residues" evidence="10">
    <location>
        <begin position="4521"/>
        <end position="4544"/>
    </location>
</feature>
<feature type="compositionally biased region" description="Polar residues" evidence="10">
    <location>
        <begin position="4729"/>
        <end position="4744"/>
    </location>
</feature>
<dbReference type="EMBL" id="JARTCD010000003">
    <property type="protein sequence ID" value="KAJ8663151.1"/>
    <property type="molecule type" value="Genomic_DNA"/>
</dbReference>
<dbReference type="GO" id="GO:0030687">
    <property type="term" value="C:preribosome, large subunit precursor"/>
    <property type="evidence" value="ECO:0007669"/>
    <property type="project" value="TreeGrafter"/>
</dbReference>
<evidence type="ECO:0000256" key="6">
    <source>
        <dbReference type="ARBA" id="ARBA00022840"/>
    </source>
</evidence>
<feature type="compositionally biased region" description="Acidic residues" evidence="10">
    <location>
        <begin position="4583"/>
        <end position="4636"/>
    </location>
</feature>
<dbReference type="GO" id="GO:0005524">
    <property type="term" value="F:ATP binding"/>
    <property type="evidence" value="ECO:0007669"/>
    <property type="project" value="UniProtKB-KW"/>
</dbReference>
<evidence type="ECO:0000256" key="9">
    <source>
        <dbReference type="PIRNR" id="PIRNR010340"/>
    </source>
</evidence>
<feature type="compositionally biased region" description="Acidic residues" evidence="10">
    <location>
        <begin position="4429"/>
        <end position="4475"/>
    </location>
</feature>
<dbReference type="FunFam" id="3.40.50.300:FF:000582">
    <property type="entry name" value="Midasin"/>
    <property type="match status" value="1"/>
</dbReference>
<dbReference type="CDD" id="cd01460">
    <property type="entry name" value="vWA_midasin"/>
    <property type="match status" value="1"/>
</dbReference>
<dbReference type="RefSeq" id="XP_058348063.1">
    <property type="nucleotide sequence ID" value="XM_058481425.1"/>
</dbReference>
<dbReference type="SUPFAM" id="SSF53300">
    <property type="entry name" value="vWA-like"/>
    <property type="match status" value="1"/>
</dbReference>
<comment type="subcellular location">
    <subcellularLocation>
        <location evidence="1">Nucleus</location>
        <location evidence="1">Nucleolus</location>
    </subcellularLocation>
    <subcellularLocation>
        <location evidence="2">Nucleus</location>
        <location evidence="2">Nucleoplasm</location>
    </subcellularLocation>
</comment>
<dbReference type="InterPro" id="IPR011704">
    <property type="entry name" value="ATPase_dyneun-rel_AAA"/>
</dbReference>
<dbReference type="FunFam" id="3.40.50.300:FF:002451">
    <property type="entry name" value="Midasin"/>
    <property type="match status" value="1"/>
</dbReference>
<dbReference type="Pfam" id="PF17867">
    <property type="entry name" value="AAA_lid_7"/>
    <property type="match status" value="3"/>
</dbReference>
<dbReference type="FunFam" id="3.40.50.300:FF:001384">
    <property type="entry name" value="Midasin"/>
    <property type="match status" value="1"/>
</dbReference>
<keyword evidence="5 9" id="KW-0547">Nucleotide-binding</keyword>
<keyword evidence="6 9" id="KW-0067">ATP-binding</keyword>
<dbReference type="FunFam" id="3.40.50.300:FF:001053">
    <property type="entry name" value="Midasin"/>
    <property type="match status" value="1"/>
</dbReference>
<dbReference type="GO" id="GO:0005654">
    <property type="term" value="C:nucleoplasm"/>
    <property type="evidence" value="ECO:0007669"/>
    <property type="project" value="UniProtKB-SubCell"/>
</dbReference>
<dbReference type="GO" id="GO:0000055">
    <property type="term" value="P:ribosomal large subunit export from nucleus"/>
    <property type="evidence" value="ECO:0007669"/>
    <property type="project" value="TreeGrafter"/>
</dbReference>
<dbReference type="PROSITE" id="PS50234">
    <property type="entry name" value="VWFA"/>
    <property type="match status" value="1"/>
</dbReference>
<evidence type="ECO:0000256" key="3">
    <source>
        <dbReference type="ARBA" id="ARBA00007188"/>
    </source>
</evidence>
<dbReference type="GO" id="GO:0000027">
    <property type="term" value="P:ribosomal large subunit assembly"/>
    <property type="evidence" value="ECO:0007669"/>
    <property type="project" value="InterPro"/>
</dbReference>
<dbReference type="Gene3D" id="3.40.50.300">
    <property type="entry name" value="P-loop containing nucleotide triphosphate hydrolases"/>
    <property type="match status" value="6"/>
</dbReference>
<evidence type="ECO:0000256" key="1">
    <source>
        <dbReference type="ARBA" id="ARBA00004604"/>
    </source>
</evidence>
<dbReference type="InterPro" id="IPR027417">
    <property type="entry name" value="P-loop_NTPase"/>
</dbReference>
<dbReference type="InterPro" id="IPR036465">
    <property type="entry name" value="vWFA_dom_sf"/>
</dbReference>
<evidence type="ECO:0000256" key="5">
    <source>
        <dbReference type="ARBA" id="ARBA00022741"/>
    </source>
</evidence>
<feature type="compositionally biased region" description="Basic and acidic residues" evidence="10">
    <location>
        <begin position="4476"/>
        <end position="4497"/>
    </location>
</feature>
<proteinExistence type="inferred from homology"/>
<accession>A0AAD8DI59</accession>
<feature type="compositionally biased region" description="Acidic residues" evidence="10">
    <location>
        <begin position="4671"/>
        <end position="4688"/>
    </location>
</feature>
<evidence type="ECO:0000256" key="7">
    <source>
        <dbReference type="ARBA" id="ARBA00023186"/>
    </source>
</evidence>
<feature type="compositionally biased region" description="Acidic residues" evidence="10">
    <location>
        <begin position="4820"/>
        <end position="4831"/>
    </location>
</feature>
<keyword evidence="8 9" id="KW-0539">Nucleus</keyword>
<feature type="region of interest" description="Disordered" evidence="10">
    <location>
        <begin position="4880"/>
        <end position="4906"/>
    </location>
</feature>
<evidence type="ECO:0000313" key="13">
    <source>
        <dbReference type="Proteomes" id="UP001234581"/>
    </source>
</evidence>
<reference evidence="12 13" key="1">
    <citation type="submission" date="2023-03" db="EMBL/GenBank/DDBJ databases">
        <title>Genome sequence of Lichtheimia ornata CBS 291.66.</title>
        <authorList>
            <person name="Mohabir J.T."/>
            <person name="Shea T.P."/>
            <person name="Kurbessoian T."/>
            <person name="Berby B."/>
            <person name="Fontaine J."/>
            <person name="Livny J."/>
            <person name="Gnirke A."/>
            <person name="Stajich J.E."/>
            <person name="Cuomo C.A."/>
        </authorList>
    </citation>
    <scope>NUCLEOTIDE SEQUENCE [LARGE SCALE GENOMIC DNA]</scope>
    <source>
        <strain evidence="12">CBS 291.66</strain>
    </source>
</reference>
<evidence type="ECO:0000256" key="8">
    <source>
        <dbReference type="ARBA" id="ARBA00023242"/>
    </source>
</evidence>
<dbReference type="FunFam" id="3.40.50.300:FF:000142">
    <property type="entry name" value="Midasin"/>
    <property type="match status" value="1"/>
</dbReference>
<dbReference type="PIRSF" id="PIRSF010340">
    <property type="entry name" value="Midasin"/>
    <property type="match status" value="1"/>
</dbReference>
<dbReference type="Pfam" id="PF21108">
    <property type="entry name" value="MDN1_4th"/>
    <property type="match status" value="1"/>
</dbReference>
<evidence type="ECO:0000256" key="10">
    <source>
        <dbReference type="SAM" id="MobiDB-lite"/>
    </source>
</evidence>
<sequence length="5268" mass="597785">MAEANTSEAHSTMSDLYNPLAIDLQTTIQQFQATCVSRDSPLPAAIDLSLLQQYLNQPDSVQQSKVLDQLSQCLCYPPWTRPMVSLFRPIIIDLVARWTMPGFTTSLETTSTVHKIELVAKAFSVLLPVVPQVKSLAVSYFTNSPSLFERLNHLPHDITNIPYDMATDLQDLLLTTYRLLSFSSSTFVPLWNWGSLVQLLKASNATLRYLTILCLSKAYQLSDLQTSNLCKAVSRTPDSMDEDNTEEEPLMAVVDGQNIDLRMLQLWEQQKLADAQIALVQNTYNDTKHTIDDSALCPLTSNLCGVLLPKTMTAAAEDNVSDGPCYHPELVLTETTIRNLHTLSLALSIGAPTLLEGVTGAGKTAIVEELASRTGRGDQLIKIHLGDQTDPKVLLGTYVSTSTPGSFRWQPGVLTTAVQEGRWVLIEDIDLAPAEVISVLLPLLETRQLFIPSRGEKIQAKEGFQLFGTRSYVPSRSGKAFSARGGDMVTGANLWTRVNVDPLSMEELETVVRTKFSYIGNFAVHVMRLFKAVISIYQDPNFSSLSSSTMGRFISTRDLMKWCHRINALLGEKLGGDAAIEASLDITIRQDLFSEAIDCFCGMVPDYATWVVILERVGEPLQISPEMVRNYVDQYKPTLRQSENAIAIGRVNLSSIAYSGLQKQKKALLKRGHRRPFATTGHALRLLEKISVCVHLNEPTLLVGETGTGKTTVVQQLADMLHQNLVVVNLSQQSDSSDLLGGFKPVEGRILAMPLKETFDTLFERTFSVKKNQKFLEMVRKTFVHQKWKNFAALLQQSVKMAEQKFGNEQSGKPSSPQLRSAWKTFQKRLEEFDIQQVQAQNKFVFSFMEGALVKAVRRGDWILLDEINLATTETLECLSGLLQDAQGSLLLTEKGDVEPIKRHPNFRLFACMNPATDVGKRDLPPGLRNRFTEFYVHPPDSRYEDLLQIVRRYLSSVCTGDERACDDVAEFYLEAKKLSQEHKLVDGSNQRPHFSMRTLSRALTYVVQIHPTYGLRRSLYEGFCMTFMTQLSKESEAVMRQLIHKTILRGVKNPTHLISQIPRQPSDDFIQFGYFWLQQGQFEPQDDGHYILTPSVETNLYNLARVIMSRKFPVLIQGPTSAGKTSMIEFLAKKTGHRFVRINNHEHTDLQEYLGTYVSDNDGKLVFQEGVLVEALRNGYWIVLDELNLAPSDVLEALNRLLDDNRELLIPETQEVVKPHPHFMLFATQNPAGLYGGRKALSRAFRNRFLELHFDDIPQDELETILSKRCQIAPSYCKKLVQVYRSLMEHRKSSRLFEQKHSFITLRDLFRWAGRDPNGYQELAEHGYMLLAERCRKDEEKKVVKQVLEDVMRVKLSEEQMYDCERLEEFAIYDRILREKAGGDDINLVWTKAMRRLFSLVARCLRYKEPVLLVGETGCGKTTVCQMLAETFNRELHIVNCHQNTETGDLLGGQRPVRNRDANSEQLFEWHDGPLVQAMRGGHLFLLDEISLADDSVLERLNSVLEPSRLLVLAEKGGKHVEELYGQEGFQFLATMNPGGDYGKKELSPALRNRFTEIWVPSVTDREDLTMIIDGQLTDHPDLKGYGARMLDFIHWFTQALGQTRTVVSLRDILSWVRFINASVDSGLNPDLAFVHGGCLVLLDGLGSHGASGSFLSGNTLNDFRLKCLKQLSNRHDATSEVEILGDAKTNVELSGDQFGIGSFRIERGPMDKANIKFTLLAPTTADNAMRVVRAMQLKKPILLEGSPGVGKTSLVSALAAASGHRLVRINLSEQTDLMDLFGSDLPVEGGDSGEFAWRDAPFLQAMKAGDWVLLDELNLASQSVLEGLNSCLDHRGAVYIPELDREFFCAKGFRVFGAQNPLQQGGGRKGLPKSFVNRFTQVYVEHLSADDLLFICGHLFPQFEALTLKQMIEFNTQMYRETMVLCRFGRKGSPWEFNLRDVFRWLELMQKDNATDPAEYLGTIYLQRMRTQEDRDKVIELYEQVFNTQYNRPKFPPYEISTQALRVGHSHLPRLAQKSKNDTMDGESHMLHSFLGPMEALMKCVESSWMAIVTGPSASGKTSMVRLLGKLTGNKLEEFAMNNSVDTMELLGGFEQVDLNRHRHVVMETLDILTNRITCALLMYHVNVSDEQRAAALQSICQINDAWFTLKTKHALHQDSKDGLDYTLLSCLVENLNNAAKVVDHDALSLIASAVEAAKTLQQLEKASVAGKFEWIDGLLINALEQGHWLLIDNANLCNPSVLDRLNPLFENDGVLMVNERGLVDGHVKVIKPHPNFRMFMTVDPSNGELSRAMRNRGIEIALVDANWNANIQDVVKLTNGIGIRGARLPILLNDLQQEAKSVTRRRNQSVREYLMLATYIVERLQRGQSLKSAVRESFHQVFVDITEIPETLKGLFDAIQEEDILREMLSPSNCPYFVGGSFFEHDSALATVALQGAYATYLLQQQAQHPDVIPSTQSLDVAWDYFIESASASDIDLRLRWLTFMAEHASIADPAMLERTAYILRATRNHPAFQDRILPTEHATLIKIRQLLARLYKLEHQDAALAKSTMRLKVGSMTALQQSYCFVDNRLSEAQLLHPIVKLILPIFMAIRKAFAEWMNSKSYENADEKTIDVLVKILDARDHAWDIAHSHRLSLDNYLNILRVIQELIQNNEFSHFAAVSTLVDEAMAGFDFETSRSMKALWKHFCPATLATEKLYNVEQALTTINDTLNPYKPGEDDESKSMDMVLQTKSATKETIIEGVATLYAVDNNDDKDASKLAKSMVHLPELVKRQVDSDQEAVSVVNRTAWDTALVPIFDHASALSEMDLVTAFYLLSSYTSNEETRTQLLEKIGAFRRFVLDKSTRPPLDLVPYQRILWMLDSEFNEKSRTTLPGMTHDATHVWHQRLWRSSIFFNALYQLEPSFTPVKLSYDGGPAILYQAVQTLTCLNILSFVEKMSALAYRSALGQLKSLKQFLATNIMYQDKKALELVMIISIAYQLLVASSEVLKEDIYDLLTKQFERLLIFAHALAQRNMYSKDDQGVYDDVMTTMKDISQSGESAGFNQYYVRAISSLEDAIEQYRRKDVDTFFMAAGKSRALLGLAFIAAYIPDYPVDPTAEPRLRVNLLAQKQQLLEVSIEARQKIEDITTGNDTNAIIDEEQAQLKEINGALAASATVFSLRPEKSQLEDIFVDFAYLQKHLVADNADSLLETLMDSQANDTALQRESLIQGNALQFIDRIHAKYPMYRDITQPLVVAVDDVKYGLRMVSMRCKKNLADEFLSDVVQLFIRSPDAARRLDLDWVTLAQPAQLAKLKAVVFERAETSRKWALYLGILIVVLQRLVMSIDSHGRISLEDLACLNGLFEEIVSIWKSAQEYKRQKEAEKEQMYKTRTKKYEPTTEEEQDEMDMKKTFADFNEMFADLQEQADDDVPSSTSAHLPNQVEEESVLDNSDVWYIGKLHRIIFDTYQIDRLERTNQSWDREVSRSYRTASQLSSMVSYAFDSQVDAACGAGHLRATAWAIQRLEAESSFSKTSDDLYDFYTCENVKEAKRVEPIVTRFKERIKEIQQEWPEHVVLQHLIDICDRLLSFSILSPVSKFLTGIELLLQKSEDWEAYAAKHVSLRVQREELTALIVSWRQLELNCWPKLLAAQEQYSQNSAFEWWFHLYDTVHNTSFDAVDDKEQKIRDLLMTLDQFFQSCSIIEFEPRLKMLDSFYRQAQMQAELTGDQDQWTMATILRNVSLYYSQFTSYVNTTLAQLRKPIEKELKDFVKIASWKDVNIYALKQSAQKTHLQLHKCIRKYREVLGTSMLTVIANYNQEHAMFQYGDDKRYNDTNTGFVEQLGRAEFWTRKDTKVPQVEFSWQPDTSATAAVVVKRHLVDLQGTLNKMRRYCREDLVSTENTEGDVPLESFMSEVIQQIKTFQKETPLTMTDENKSFVKNQKLLKKKALVDFLKELRRLGLKARPGSMADRNGNTAYLFNQHVAGMDTIKSTESGFVSEIVELWTKANDYYYKSLARLTHLRTLSTTQVSKDLSMLEVERAMSATEHMFMMVTKERGVASRFEQRLQMLQGAVVQLAVFTRGTPSTDPVDTALGARLISHKMFVDDLVQMVGEGIKTLSIQSEFVGQHTQQAMMLMQDTARQLREIQRHVDTCFVERYLVAHNAKALLTADIGDMMDTQINTITTTLRTELRHVMDQVPEMTHVIHAILHAIDDHQPLLADVDGDIQIDAHPADLRNKIHSLIDAILVSVQDLVKSKQKPKMQIDQDNDHDHDSTDMADNYIVDEHANQFTDVQALHLETVARRCMDVFEMAHQLLSTDHSVDAIKLLQQAYPFLQQYALLVDHTLGSFLVHHKAMAKMTYALVNSFTVIISKGFCMPQGADEEGEEGDADGMTMGTGIGEGEGTKDVSEEIEDEEQVLGTQNEEQQQQQEKGDTKEEKKGIDMENDFEGELEDIEQDEEQQEENEDDEDEEEEDIDDQIGDVDDMDPDAVDDKMWGDDEAQDERKDSDKTVDQQGKSDQQESDVVAKEDEEQEDDSSKPQPDREGEEPDQKESDKQDNVDEEEQGDEGDKDQGEGENEDDEGADENKAGEQMNVDVPEAETLELPEDLDMEGDQNEGEEQLQDPMDMDQDESMQDQGGEEDVGENEEEEQEQFKDALDQLGEADKEEQEQDDEMADTTAHVNNEEQQEDEEKEKEEEEDDEEKHDQTGDGEKGGNIEEDEEQPEEQGGAQNREQPTAEEESADNQFGIQGQTGRMSTTTGGGQQGENDESEAADLDKEQPESKENQGMAEQGANKADEDAKREEEAETNESKTNPQRSLGDALEDWRRRLADIADAEEEEEEDEQAAPQDSTEAKVNEDQAFEYVKHDEEAHDMQTMGNALPDQLQDIQMGAMDETTEDENQHAGEMDVDEDDEKKEEQSNIDTMPLPEERMDIDGERENRGGAVVTKRLGEMEAIDESHSLTVDESLVAHEPLDPEQIEQMRQELETTVSEWREEGRDSHQARELWQRYETLTHDLAMGLCEQLRLILEPTLATKLKGDYRTGKRLNMKKIIPYIASQFKKDKIWLRRTKPSKRQYQVMISVDDSKSMSESHSVQLAYETLSLISKALSQLEVGDISITSFGERVRLLHPFDQPFTSESGASVLQQFTFAQQKTQVKELIESSLSLFEAAKSSSNQELWQLQLIISDGICEDHDTLMRLVRRAMDEQVMLIFIVVDNKPEKDSILKMTNVKYATVNGKLTLQMRPYLETFPFQYFMVLRDINALPEALSDALRQYFSFVSA</sequence>
<feature type="compositionally biased region" description="Basic and acidic residues" evidence="10">
    <location>
        <begin position="4781"/>
        <end position="4790"/>
    </location>
</feature>
<dbReference type="InterPro" id="IPR041190">
    <property type="entry name" value="Midasin_AAA_lid_5"/>
</dbReference>
<dbReference type="GO" id="GO:0016887">
    <property type="term" value="F:ATP hydrolysis activity"/>
    <property type="evidence" value="ECO:0007669"/>
    <property type="project" value="InterPro"/>
</dbReference>
<evidence type="ECO:0000313" key="12">
    <source>
        <dbReference type="EMBL" id="KAJ8663151.1"/>
    </source>
</evidence>
<dbReference type="Gene3D" id="3.40.50.410">
    <property type="entry name" value="von Willebrand factor, type A domain"/>
    <property type="match status" value="1"/>
</dbReference>
<feature type="compositionally biased region" description="Acidic residues" evidence="10">
    <location>
        <begin position="4545"/>
        <end position="4569"/>
    </location>
</feature>
<dbReference type="SMART" id="SM00382">
    <property type="entry name" value="AAA"/>
    <property type="match status" value="5"/>
</dbReference>
<keyword evidence="13" id="KW-1185">Reference proteome</keyword>
<dbReference type="PANTHER" id="PTHR48103:SF2">
    <property type="entry name" value="MIDASIN"/>
    <property type="match status" value="1"/>
</dbReference>
<dbReference type="InterPro" id="IPR040848">
    <property type="entry name" value="AAA_lid_7"/>
</dbReference>
<keyword evidence="7 9" id="KW-0143">Chaperone</keyword>
<feature type="domain" description="VWFA" evidence="11">
    <location>
        <begin position="5064"/>
        <end position="5259"/>
    </location>
</feature>
<protein>
    <recommendedName>
        <fullName evidence="4 9">Midasin</fullName>
    </recommendedName>
</protein>
<organism evidence="12 13">
    <name type="scientific">Lichtheimia ornata</name>
    <dbReference type="NCBI Taxonomy" id="688661"/>
    <lineage>
        <taxon>Eukaryota</taxon>
        <taxon>Fungi</taxon>
        <taxon>Fungi incertae sedis</taxon>
        <taxon>Mucoromycota</taxon>
        <taxon>Mucoromycotina</taxon>
        <taxon>Mucoromycetes</taxon>
        <taxon>Mucorales</taxon>
        <taxon>Lichtheimiaceae</taxon>
        <taxon>Lichtheimia</taxon>
    </lineage>
</organism>